<sequence length="172" mass="19581">MTDFSSGDKTDRLTVKFELTSEGKLMRHVATEESVDDSEDVFDLERAVDYKDTSRVPVLMPEPIRFWPADDPENVYEGRFSAEQVLVAARSSQESPTQWRWQHKFADAADVSLYQAFNRSEFAFGLCVLREIARTEGSSKRSVNSPEEELALYDHIFEALVGYEVESAKPSN</sequence>
<dbReference type="Proteomes" id="UP001596481">
    <property type="component" value="Unassembled WGS sequence"/>
</dbReference>
<dbReference type="EMBL" id="JBHTAA010000013">
    <property type="protein sequence ID" value="MFC7205234.1"/>
    <property type="molecule type" value="Genomic_DNA"/>
</dbReference>
<organism evidence="1 2">
    <name type="scientific">Haloferax namakaokahaiae</name>
    <dbReference type="NCBI Taxonomy" id="1748331"/>
    <lineage>
        <taxon>Archaea</taxon>
        <taxon>Methanobacteriati</taxon>
        <taxon>Methanobacteriota</taxon>
        <taxon>Stenosarchaea group</taxon>
        <taxon>Halobacteria</taxon>
        <taxon>Halobacteriales</taxon>
        <taxon>Haloferacaceae</taxon>
        <taxon>Haloferax</taxon>
    </lineage>
</organism>
<protein>
    <submittedName>
        <fullName evidence="1">Uncharacterized protein</fullName>
    </submittedName>
</protein>
<accession>A0ABD5ZJJ6</accession>
<dbReference type="AlphaFoldDB" id="A0ABD5ZJJ6"/>
<proteinExistence type="predicted"/>
<evidence type="ECO:0000313" key="2">
    <source>
        <dbReference type="Proteomes" id="UP001596481"/>
    </source>
</evidence>
<reference evidence="1 2" key="1">
    <citation type="journal article" date="2019" name="Int. J. Syst. Evol. Microbiol.">
        <title>The Global Catalogue of Microorganisms (GCM) 10K type strain sequencing project: providing services to taxonomists for standard genome sequencing and annotation.</title>
        <authorList>
            <consortium name="The Broad Institute Genomics Platform"/>
            <consortium name="The Broad Institute Genome Sequencing Center for Infectious Disease"/>
            <person name="Wu L."/>
            <person name="Ma J."/>
        </authorList>
    </citation>
    <scope>NUCLEOTIDE SEQUENCE [LARGE SCALE GENOMIC DNA]</scope>
    <source>
        <strain evidence="1 2">DSM 29988</strain>
    </source>
</reference>
<keyword evidence="2" id="KW-1185">Reference proteome</keyword>
<comment type="caution">
    <text evidence="1">The sequence shown here is derived from an EMBL/GenBank/DDBJ whole genome shotgun (WGS) entry which is preliminary data.</text>
</comment>
<evidence type="ECO:0000313" key="1">
    <source>
        <dbReference type="EMBL" id="MFC7205234.1"/>
    </source>
</evidence>
<gene>
    <name evidence="1" type="ORF">ACFQJC_17120</name>
</gene>
<name>A0ABD5ZJJ6_9EURY</name>
<dbReference type="RefSeq" id="WP_390225739.1">
    <property type="nucleotide sequence ID" value="NZ_JBHTAA010000013.1"/>
</dbReference>